<keyword evidence="2" id="KW-0812">Transmembrane</keyword>
<keyword evidence="4" id="KW-1185">Reference proteome</keyword>
<dbReference type="Proteomes" id="UP001497482">
    <property type="component" value="Chromosome 16"/>
</dbReference>
<gene>
    <name evidence="3" type="ORF">KC01_LOCUS14049</name>
</gene>
<keyword evidence="2" id="KW-1133">Transmembrane helix</keyword>
<protein>
    <submittedName>
        <fullName evidence="3">Uncharacterized protein</fullName>
    </submittedName>
</protein>
<evidence type="ECO:0000256" key="2">
    <source>
        <dbReference type="SAM" id="Phobius"/>
    </source>
</evidence>
<dbReference type="AlphaFoldDB" id="A0AAV2K3T7"/>
<dbReference type="EMBL" id="OZ035838">
    <property type="protein sequence ID" value="CAL1583593.1"/>
    <property type="molecule type" value="Genomic_DNA"/>
</dbReference>
<feature type="region of interest" description="Disordered" evidence="1">
    <location>
        <begin position="486"/>
        <end position="557"/>
    </location>
</feature>
<feature type="transmembrane region" description="Helical" evidence="2">
    <location>
        <begin position="342"/>
        <end position="366"/>
    </location>
</feature>
<organism evidence="3 4">
    <name type="scientific">Knipowitschia caucasica</name>
    <name type="common">Caucasian dwarf goby</name>
    <name type="synonym">Pomatoschistus caucasicus</name>
    <dbReference type="NCBI Taxonomy" id="637954"/>
    <lineage>
        <taxon>Eukaryota</taxon>
        <taxon>Metazoa</taxon>
        <taxon>Chordata</taxon>
        <taxon>Craniata</taxon>
        <taxon>Vertebrata</taxon>
        <taxon>Euteleostomi</taxon>
        <taxon>Actinopterygii</taxon>
        <taxon>Neopterygii</taxon>
        <taxon>Teleostei</taxon>
        <taxon>Neoteleostei</taxon>
        <taxon>Acanthomorphata</taxon>
        <taxon>Gobiaria</taxon>
        <taxon>Gobiiformes</taxon>
        <taxon>Gobioidei</taxon>
        <taxon>Gobiidae</taxon>
        <taxon>Gobiinae</taxon>
        <taxon>Knipowitschia</taxon>
    </lineage>
</organism>
<accession>A0AAV2K3T7</accession>
<sequence>MRDDIWKLGEGRLLDMNVLTAAVCGVLFCSVALASPKVKDEHRTAFFGEDLYINVRPKELGELVFRPKTNLSVEVALLQGGQVLSPQPQGDLSGPEVRLTSPGHIILENLQEKDEGLYIIKSNTSALVKKLTVIVRDCAMEQIVKYGDHYDIHLSHVEGPVALEFRPSMSPTNQTDTVPTEPPSVLLFNQSVLLEEYEGRLSVSQRKATLRSVRMSDEGSFTVYDRNGKVRRRNCLNVREHQNFMHLSYGANLKMNTYLHHSGVSVVYRPKGDSQDRAVVEQGVVVSPLDPQLEGRLTVEGAVIHMKKLHESDTGVFRITDLAGNSVALVYIEVEPYKLPNLTVAILAMLGLVAFMLLVCLLSCLYKVHKRNEKNKKLLLLAQQSKGEGGEAFRQVVHEAYTRFTEESLMQSTCDQPSESTEVTIKGLEVSKPGRYQTLPSDNNLMDMSDSGVEFASSGLPLDSDTDGGLTYASHKPLLNAVSPTAVSEVPANSPDATAPDASRTPDSILSGSPASNPRSAASATLEENQQGAATPKTEADGEESVEPVSNEAPQST</sequence>
<evidence type="ECO:0000313" key="4">
    <source>
        <dbReference type="Proteomes" id="UP001497482"/>
    </source>
</evidence>
<evidence type="ECO:0000256" key="1">
    <source>
        <dbReference type="SAM" id="MobiDB-lite"/>
    </source>
</evidence>
<name>A0AAV2K3T7_KNICA</name>
<proteinExistence type="predicted"/>
<reference evidence="3 4" key="1">
    <citation type="submission" date="2024-04" db="EMBL/GenBank/DDBJ databases">
        <authorList>
            <person name="Waldvogel A.-M."/>
            <person name="Schoenle A."/>
        </authorList>
    </citation>
    <scope>NUCLEOTIDE SEQUENCE [LARGE SCALE GENOMIC DNA]</scope>
</reference>
<feature type="compositionally biased region" description="Low complexity" evidence="1">
    <location>
        <begin position="511"/>
        <end position="524"/>
    </location>
</feature>
<evidence type="ECO:0000313" key="3">
    <source>
        <dbReference type="EMBL" id="CAL1583593.1"/>
    </source>
</evidence>
<keyword evidence="2" id="KW-0472">Membrane</keyword>